<name>A0A4Y2WE52_ARAVE</name>
<gene>
    <name evidence="1" type="ORF">AVEN_158722_1</name>
</gene>
<evidence type="ECO:0000313" key="2">
    <source>
        <dbReference type="Proteomes" id="UP000499080"/>
    </source>
</evidence>
<accession>A0A4Y2WE52</accession>
<reference evidence="1 2" key="1">
    <citation type="journal article" date="2019" name="Sci. Rep.">
        <title>Orb-weaving spider Araneus ventricosus genome elucidates the spidroin gene catalogue.</title>
        <authorList>
            <person name="Kono N."/>
            <person name="Nakamura H."/>
            <person name="Ohtoshi R."/>
            <person name="Moran D.A.P."/>
            <person name="Shinohara A."/>
            <person name="Yoshida Y."/>
            <person name="Fujiwara M."/>
            <person name="Mori M."/>
            <person name="Tomita M."/>
            <person name="Arakawa K."/>
        </authorList>
    </citation>
    <scope>NUCLEOTIDE SEQUENCE [LARGE SCALE GENOMIC DNA]</scope>
</reference>
<dbReference type="AlphaFoldDB" id="A0A4Y2WE52"/>
<keyword evidence="2" id="KW-1185">Reference proteome</keyword>
<comment type="caution">
    <text evidence="1">The sequence shown here is derived from an EMBL/GenBank/DDBJ whole genome shotgun (WGS) entry which is preliminary data.</text>
</comment>
<dbReference type="Proteomes" id="UP000499080">
    <property type="component" value="Unassembled WGS sequence"/>
</dbReference>
<sequence length="116" mass="13051">MECTLPLSCRKLIQYYYSSPPAALAGKSSSVKRDYLSNQSFLAGERIIFLAAGRVVWMSDLMMRVVLWLATHFSGKDPFLFEILGCSVLATWRRIGNSCQPLKGVEEMIRVKTPDS</sequence>
<protein>
    <submittedName>
        <fullName evidence="1">Uncharacterized protein</fullName>
    </submittedName>
</protein>
<dbReference type="EMBL" id="BGPR01058761">
    <property type="protein sequence ID" value="GBO34868.1"/>
    <property type="molecule type" value="Genomic_DNA"/>
</dbReference>
<proteinExistence type="predicted"/>
<evidence type="ECO:0000313" key="1">
    <source>
        <dbReference type="EMBL" id="GBO34868.1"/>
    </source>
</evidence>
<organism evidence="1 2">
    <name type="scientific">Araneus ventricosus</name>
    <name type="common">Orbweaver spider</name>
    <name type="synonym">Epeira ventricosa</name>
    <dbReference type="NCBI Taxonomy" id="182803"/>
    <lineage>
        <taxon>Eukaryota</taxon>
        <taxon>Metazoa</taxon>
        <taxon>Ecdysozoa</taxon>
        <taxon>Arthropoda</taxon>
        <taxon>Chelicerata</taxon>
        <taxon>Arachnida</taxon>
        <taxon>Araneae</taxon>
        <taxon>Araneomorphae</taxon>
        <taxon>Entelegynae</taxon>
        <taxon>Araneoidea</taxon>
        <taxon>Araneidae</taxon>
        <taxon>Araneus</taxon>
    </lineage>
</organism>